<dbReference type="InterPro" id="IPR009000">
    <property type="entry name" value="Transl_B-barrel_sf"/>
</dbReference>
<comment type="function">
    <text evidence="9">One of the essential components for the initiation of protein synthesis. Protects formylmethionyl-tRNA from spontaneous hydrolysis and promotes its binding to the 30S ribosomal subunits. Also involved in the hydrolysis of GTP during the formation of the 70S ribosomal complex.</text>
</comment>
<accession>A0AAF0AVE9</accession>
<keyword evidence="13" id="KW-1185">Reference proteome</keyword>
<dbReference type="SUPFAM" id="SSF52540">
    <property type="entry name" value="P-loop containing nucleoside triphosphate hydrolases"/>
    <property type="match status" value="1"/>
</dbReference>
<feature type="domain" description="Tr-type G" evidence="11">
    <location>
        <begin position="167"/>
        <end position="342"/>
    </location>
</feature>
<dbReference type="PANTHER" id="PTHR43381">
    <property type="entry name" value="TRANSLATION INITIATION FACTOR IF-2-RELATED"/>
    <property type="match status" value="1"/>
</dbReference>
<dbReference type="CDD" id="cd01887">
    <property type="entry name" value="IF2_eIF5B"/>
    <property type="match status" value="1"/>
</dbReference>
<dbReference type="FunFam" id="2.40.30.10:FF:000008">
    <property type="entry name" value="Translation initiation factor IF-2"/>
    <property type="match status" value="1"/>
</dbReference>
<dbReference type="InterPro" id="IPR053905">
    <property type="entry name" value="EF-G-like_DII"/>
</dbReference>
<dbReference type="Gene3D" id="3.40.50.10050">
    <property type="entry name" value="Translation initiation factor IF- 2, domain 3"/>
    <property type="match status" value="1"/>
</dbReference>
<evidence type="ECO:0000256" key="8">
    <source>
        <dbReference type="ARBA" id="ARBA00023134"/>
    </source>
</evidence>
<dbReference type="AlphaFoldDB" id="A0AAF0AVE9"/>
<evidence type="ECO:0000256" key="7">
    <source>
        <dbReference type="ARBA" id="ARBA00023128"/>
    </source>
</evidence>
<evidence type="ECO:0000256" key="10">
    <source>
        <dbReference type="ARBA" id="ARBA00044200"/>
    </source>
</evidence>
<dbReference type="Pfam" id="PF22042">
    <property type="entry name" value="EF-G_D2"/>
    <property type="match status" value="1"/>
</dbReference>
<dbReference type="InterPro" id="IPR006847">
    <property type="entry name" value="IF2_N"/>
</dbReference>
<protein>
    <recommendedName>
        <fullName evidence="10">Translation initiation factor IF-2, mitochondrial</fullName>
    </recommendedName>
</protein>
<dbReference type="Pfam" id="PF00009">
    <property type="entry name" value="GTP_EFTU"/>
    <property type="match status" value="1"/>
</dbReference>
<dbReference type="NCBIfam" id="TIGR00487">
    <property type="entry name" value="IF-2"/>
    <property type="match status" value="1"/>
</dbReference>
<dbReference type="Pfam" id="PF11987">
    <property type="entry name" value="IF-2"/>
    <property type="match status" value="1"/>
</dbReference>
<organism evidence="12 13">
    <name type="scientific">Schizosaccharomyces osmophilus</name>
    <dbReference type="NCBI Taxonomy" id="2545709"/>
    <lineage>
        <taxon>Eukaryota</taxon>
        <taxon>Fungi</taxon>
        <taxon>Dikarya</taxon>
        <taxon>Ascomycota</taxon>
        <taxon>Taphrinomycotina</taxon>
        <taxon>Schizosaccharomycetes</taxon>
        <taxon>Schizosaccharomycetales</taxon>
        <taxon>Schizosaccharomycetaceae</taxon>
        <taxon>Schizosaccharomyces</taxon>
    </lineage>
</organism>
<dbReference type="Gene3D" id="3.40.50.300">
    <property type="entry name" value="P-loop containing nucleotide triphosphate hydrolases"/>
    <property type="match status" value="1"/>
</dbReference>
<evidence type="ECO:0000256" key="4">
    <source>
        <dbReference type="ARBA" id="ARBA00022741"/>
    </source>
</evidence>
<evidence type="ECO:0000313" key="12">
    <source>
        <dbReference type="EMBL" id="WBW72467.1"/>
    </source>
</evidence>
<dbReference type="Gene3D" id="2.40.30.10">
    <property type="entry name" value="Translation factors"/>
    <property type="match status" value="2"/>
</dbReference>
<comment type="similarity">
    <text evidence="2">Belongs to the TRAFAC class translation factor GTPase superfamily. Classic translation factor GTPase family. IF-2 subfamily.</text>
</comment>
<dbReference type="PROSITE" id="PS01176">
    <property type="entry name" value="IF2"/>
    <property type="match status" value="1"/>
</dbReference>
<evidence type="ECO:0000256" key="5">
    <source>
        <dbReference type="ARBA" id="ARBA00022917"/>
    </source>
</evidence>
<dbReference type="FunFam" id="3.40.50.10050:FF:000001">
    <property type="entry name" value="Translation initiation factor IF-2"/>
    <property type="match status" value="1"/>
</dbReference>
<evidence type="ECO:0000256" key="1">
    <source>
        <dbReference type="ARBA" id="ARBA00004173"/>
    </source>
</evidence>
<dbReference type="SUPFAM" id="SSF52156">
    <property type="entry name" value="Initiation factor IF2/eIF5b, domain 3"/>
    <property type="match status" value="1"/>
</dbReference>
<dbReference type="Pfam" id="PF04760">
    <property type="entry name" value="IF2_N"/>
    <property type="match status" value="1"/>
</dbReference>
<dbReference type="GO" id="GO:0003924">
    <property type="term" value="F:GTPase activity"/>
    <property type="evidence" value="ECO:0007669"/>
    <property type="project" value="InterPro"/>
</dbReference>
<dbReference type="PANTHER" id="PTHR43381:SF20">
    <property type="entry name" value="TRANSLATION INITIATION FACTOR IF-2, MITOCHONDRIAL"/>
    <property type="match status" value="1"/>
</dbReference>
<keyword evidence="7" id="KW-0496">Mitochondrion</keyword>
<gene>
    <name evidence="12" type="primary">mti2</name>
    <name evidence="12" type="ORF">SOMG_02445</name>
</gene>
<keyword evidence="6" id="KW-0809">Transit peptide</keyword>
<evidence type="ECO:0000259" key="11">
    <source>
        <dbReference type="PROSITE" id="PS51722"/>
    </source>
</evidence>
<dbReference type="InterPro" id="IPR000178">
    <property type="entry name" value="TF_IF2_bacterial-like"/>
</dbReference>
<dbReference type="CDD" id="cd03702">
    <property type="entry name" value="IF2_mtIF2_II"/>
    <property type="match status" value="1"/>
</dbReference>
<evidence type="ECO:0000313" key="13">
    <source>
        <dbReference type="Proteomes" id="UP001212411"/>
    </source>
</evidence>
<evidence type="ECO:0000256" key="3">
    <source>
        <dbReference type="ARBA" id="ARBA00022540"/>
    </source>
</evidence>
<keyword evidence="5" id="KW-0648">Protein biosynthesis</keyword>
<dbReference type="InterPro" id="IPR015760">
    <property type="entry name" value="TIF_IF2"/>
</dbReference>
<dbReference type="PROSITE" id="PS51722">
    <property type="entry name" value="G_TR_2"/>
    <property type="match status" value="1"/>
</dbReference>
<sequence length="682" mass="74925">MNFTKHASSFSTICMPKSWTWSCFFWSVSPLSSSFAKPAKPSKLIPSSNVSNSFVHLPTRSFHTSPLRAERNPTPLSVASRKQKQLRPLLIPPVLPVSSLSNHLQVSTQRLMRDLTRLGFKNVSPSYLLTFEYSSLIAEEYGYRVHTDSTSVASPQKPKSSQANAPLRPPVVTLMGHVDHGKTTLLDALRKSSVAASEHGGITQKIGAFTVPFDKGSKSITFLDTPGHMAFEAMRKRGANIADIVVLVVAGDDGVKPQTVEAIKHIQSADAPVIIAITKCDRPGLQPRKVIEQLMNYGIQAEEFGGDTQVVSVSGKTGSGVDELEAAILTLAEILEVRSSPKDQLEGWVVESCVAKGVGSLATIVVKQGTLSSGNFLIAGNSWGKVRSLLDVNNKRVKQVIPGQAAQVLGWKELPKAGDHVFQVKNESAAKEVLADIARRNGAQELYQLAESHNKQLEEQRLNSSETLESIPENKSEYFNVIAKCDDTGSAEAIIDFFKGLRNEDLQTRVLYAAVGPVTETDIERAETSNAIIISFGVPVPKATFREAERHKVKVLFHNIIYHLMEEIRTLFRERLPPVLVQRVPSEASVQAIFDIRLKKSNVPVAGCRVTNGTLEKAHKARLVRAGKIIWTGEIESLKHLKDEVTKIAKGRDCGILLKGIPEIRVGDKIQSYLNEYRPPEF</sequence>
<evidence type="ECO:0000256" key="6">
    <source>
        <dbReference type="ARBA" id="ARBA00022946"/>
    </source>
</evidence>
<dbReference type="CDD" id="cd03692">
    <property type="entry name" value="mtIF2_IVc"/>
    <property type="match status" value="1"/>
</dbReference>
<dbReference type="InterPro" id="IPR044145">
    <property type="entry name" value="IF2_II"/>
</dbReference>
<dbReference type="NCBIfam" id="TIGR00231">
    <property type="entry name" value="small_GTP"/>
    <property type="match status" value="1"/>
</dbReference>
<keyword evidence="8" id="KW-0342">GTP-binding</keyword>
<dbReference type="InterPro" id="IPR005225">
    <property type="entry name" value="Small_GTP-bd"/>
</dbReference>
<dbReference type="GO" id="GO:0005525">
    <property type="term" value="F:GTP binding"/>
    <property type="evidence" value="ECO:0007669"/>
    <property type="project" value="UniProtKB-KW"/>
</dbReference>
<evidence type="ECO:0000256" key="2">
    <source>
        <dbReference type="ARBA" id="ARBA00007733"/>
    </source>
</evidence>
<dbReference type="Proteomes" id="UP001212411">
    <property type="component" value="Chromosome 1"/>
</dbReference>
<dbReference type="GeneID" id="80875926"/>
<dbReference type="InterPro" id="IPR036925">
    <property type="entry name" value="TIF_IF2_dom3_sf"/>
</dbReference>
<dbReference type="SUPFAM" id="SSF50447">
    <property type="entry name" value="Translation proteins"/>
    <property type="match status" value="2"/>
</dbReference>
<dbReference type="RefSeq" id="XP_056036710.1">
    <property type="nucleotide sequence ID" value="XM_056181237.1"/>
</dbReference>
<dbReference type="EMBL" id="CP115611">
    <property type="protein sequence ID" value="WBW72467.1"/>
    <property type="molecule type" value="Genomic_DNA"/>
</dbReference>
<dbReference type="FunFam" id="3.40.50.300:FF:000019">
    <property type="entry name" value="Translation initiation factor IF-2"/>
    <property type="match status" value="1"/>
</dbReference>
<dbReference type="InterPro" id="IPR000795">
    <property type="entry name" value="T_Tr_GTP-bd_dom"/>
</dbReference>
<name>A0AAF0AVE9_9SCHI</name>
<comment type="subcellular location">
    <subcellularLocation>
        <location evidence="1">Mitochondrion</location>
    </subcellularLocation>
</comment>
<reference evidence="12 13" key="1">
    <citation type="journal article" date="2023" name="G3 (Bethesda)">
        <title>A high-quality reference genome for the fission yeast Schizosaccharomyces osmophilus.</title>
        <authorList>
            <person name="Jia G.S."/>
            <person name="Zhang W.C."/>
            <person name="Liang Y."/>
            <person name="Liu X.H."/>
            <person name="Rhind N."/>
            <person name="Pidoux A."/>
            <person name="Brysch-Herzberg M."/>
            <person name="Du L.L."/>
        </authorList>
    </citation>
    <scope>NUCLEOTIDE SEQUENCE [LARGE SCALE GENOMIC DNA]</scope>
    <source>
        <strain evidence="12 13">CBS 15793</strain>
    </source>
</reference>
<dbReference type="InterPro" id="IPR023115">
    <property type="entry name" value="TIF_IF2_dom3"/>
</dbReference>
<dbReference type="KEGG" id="som:SOMG_02445"/>
<dbReference type="GO" id="GO:0005739">
    <property type="term" value="C:mitochondrion"/>
    <property type="evidence" value="ECO:0007669"/>
    <property type="project" value="UniProtKB-SubCell"/>
</dbReference>
<dbReference type="InterPro" id="IPR027417">
    <property type="entry name" value="P-loop_NTPase"/>
</dbReference>
<keyword evidence="3 12" id="KW-0396">Initiation factor</keyword>
<evidence type="ECO:0000256" key="9">
    <source>
        <dbReference type="ARBA" id="ARBA00025162"/>
    </source>
</evidence>
<proteinExistence type="inferred from homology"/>
<keyword evidence="4" id="KW-0547">Nucleotide-binding</keyword>
<dbReference type="GO" id="GO:0003743">
    <property type="term" value="F:translation initiation factor activity"/>
    <property type="evidence" value="ECO:0007669"/>
    <property type="project" value="UniProtKB-KW"/>
</dbReference>